<protein>
    <submittedName>
        <fullName evidence="2">NAD(P)H-dependent FMN reductase</fullName>
    </submittedName>
</protein>
<evidence type="ECO:0000259" key="1">
    <source>
        <dbReference type="Pfam" id="PF03358"/>
    </source>
</evidence>
<accession>A0A1I4N3S6</accession>
<dbReference type="Pfam" id="PF03358">
    <property type="entry name" value="FMN_red"/>
    <property type="match status" value="1"/>
</dbReference>
<sequence>MKILAISGSLRAASINSTLLRVLAGVAPAGVEVRIYQELGALPLFNPDIAPPPAVVARLEQALTEADAVVIASPEYAHGVTGALKNGLDWMVGNQSFVGKPVALFNAAPRAAHAHAALLETVTVMSASVVEAACITLPLVGAGLGERQIAADPAMVASLKTALAALRQHMASGV</sequence>
<dbReference type="GO" id="GO:0010181">
    <property type="term" value="F:FMN binding"/>
    <property type="evidence" value="ECO:0007669"/>
    <property type="project" value="TreeGrafter"/>
</dbReference>
<dbReference type="Gene3D" id="3.40.50.360">
    <property type="match status" value="1"/>
</dbReference>
<name>A0A1I4N3S6_9BURK</name>
<dbReference type="STRING" id="758825.SAMN02982985_02752"/>
<evidence type="ECO:0000313" key="3">
    <source>
        <dbReference type="Proteomes" id="UP000199470"/>
    </source>
</evidence>
<dbReference type="AlphaFoldDB" id="A0A1I4N3S6"/>
<dbReference type="SUPFAM" id="SSF52218">
    <property type="entry name" value="Flavoproteins"/>
    <property type="match status" value="1"/>
</dbReference>
<dbReference type="InterPro" id="IPR029039">
    <property type="entry name" value="Flavoprotein-like_sf"/>
</dbReference>
<keyword evidence="3" id="KW-1185">Reference proteome</keyword>
<proteinExistence type="predicted"/>
<gene>
    <name evidence="2" type="ORF">SAMN02982985_02752</name>
</gene>
<dbReference type="Proteomes" id="UP000199470">
    <property type="component" value="Unassembled WGS sequence"/>
</dbReference>
<dbReference type="InterPro" id="IPR050712">
    <property type="entry name" value="NAD(P)H-dep_reductase"/>
</dbReference>
<dbReference type="EMBL" id="FOTW01000012">
    <property type="protein sequence ID" value="SFM10192.1"/>
    <property type="molecule type" value="Genomic_DNA"/>
</dbReference>
<dbReference type="PANTHER" id="PTHR30543:SF21">
    <property type="entry name" value="NAD(P)H-DEPENDENT FMN REDUCTASE LOT6"/>
    <property type="match status" value="1"/>
</dbReference>
<dbReference type="GO" id="GO:0016491">
    <property type="term" value="F:oxidoreductase activity"/>
    <property type="evidence" value="ECO:0007669"/>
    <property type="project" value="InterPro"/>
</dbReference>
<organism evidence="2 3">
    <name type="scientific">Rugamonas rubra</name>
    <dbReference type="NCBI Taxonomy" id="758825"/>
    <lineage>
        <taxon>Bacteria</taxon>
        <taxon>Pseudomonadati</taxon>
        <taxon>Pseudomonadota</taxon>
        <taxon>Betaproteobacteria</taxon>
        <taxon>Burkholderiales</taxon>
        <taxon>Oxalobacteraceae</taxon>
        <taxon>Telluria group</taxon>
        <taxon>Rugamonas</taxon>
    </lineage>
</organism>
<dbReference type="InterPro" id="IPR005025">
    <property type="entry name" value="FMN_Rdtase-like_dom"/>
</dbReference>
<dbReference type="RefSeq" id="WP_093388261.1">
    <property type="nucleotide sequence ID" value="NZ_FOTW01000012.1"/>
</dbReference>
<dbReference type="OrthoDB" id="1643408at2"/>
<dbReference type="PANTHER" id="PTHR30543">
    <property type="entry name" value="CHROMATE REDUCTASE"/>
    <property type="match status" value="1"/>
</dbReference>
<dbReference type="GO" id="GO:0005829">
    <property type="term" value="C:cytosol"/>
    <property type="evidence" value="ECO:0007669"/>
    <property type="project" value="TreeGrafter"/>
</dbReference>
<reference evidence="2 3" key="1">
    <citation type="submission" date="2016-10" db="EMBL/GenBank/DDBJ databases">
        <authorList>
            <person name="de Groot N.N."/>
        </authorList>
    </citation>
    <scope>NUCLEOTIDE SEQUENCE [LARGE SCALE GENOMIC DNA]</scope>
    <source>
        <strain evidence="2 3">ATCC 43154</strain>
    </source>
</reference>
<feature type="domain" description="NADPH-dependent FMN reductase-like" evidence="1">
    <location>
        <begin position="1"/>
        <end position="127"/>
    </location>
</feature>
<evidence type="ECO:0000313" key="2">
    <source>
        <dbReference type="EMBL" id="SFM10192.1"/>
    </source>
</evidence>